<dbReference type="Pfam" id="PF02222">
    <property type="entry name" value="ATP-grasp"/>
    <property type="match status" value="1"/>
</dbReference>
<dbReference type="FunFam" id="3.30.1490.20:FF:000015">
    <property type="entry name" value="N5-carboxyaminoimidazole ribonucleotide synthase"/>
    <property type="match status" value="1"/>
</dbReference>
<dbReference type="OrthoDB" id="9804625at2"/>
<evidence type="ECO:0000256" key="2">
    <source>
        <dbReference type="ARBA" id="ARBA00022741"/>
    </source>
</evidence>
<dbReference type="InterPro" id="IPR040686">
    <property type="entry name" value="PurK_C"/>
</dbReference>
<keyword evidence="1 5" id="KW-0436">Ligase</keyword>
<dbReference type="InterPro" id="IPR005875">
    <property type="entry name" value="PurK"/>
</dbReference>
<dbReference type="InterPro" id="IPR003135">
    <property type="entry name" value="ATP-grasp_carboxylate-amine"/>
</dbReference>
<keyword evidence="3 5" id="KW-0658">Purine biosynthesis</keyword>
<comment type="function">
    <text evidence="5">Catalyzes the ATP-dependent conversion of 5-aminoimidazole ribonucleotide (AIR) and HCO(3)(-) to N5-carboxyaminoimidazole ribonucleotide (N5-CAIR).</text>
</comment>
<sequence length="358" mass="38335">MTALPAGAVIGILGGGQLGRMLASAAARLGFDVHILAPEDDPPAARVAAKHWQAAYEDEDTLTAFARACDAITYEFENIPVASVEFLLKKGAIVRPGAKSLEVSQDRLSEKRFLNSIGIETGHFEAVDSADDLEKALTLLGGEGLLKTRRDGYDGKGQVRLKTGDDLAAAYRAIGDVPAVLEAFVPFEREISVVIARTDDGTTAAFDPSMNDHSGGILRTSIAPCGLGEDIIERARSLAETLARETGHVGVMALELFVLEDGTLLANEVAPRVHNSGHWTPEACLTGQFEQHIRAVAGWPLGPVTRVFDAEMRNLLGKEALAPPETYTEDAVLTLYGKREAKAGRKMGHVVWRTGRAS</sequence>
<comment type="catalytic activity">
    <reaction evidence="5 6">
        <text>5-amino-1-(5-phospho-beta-D-ribosyl)imidazole + hydrogencarbonate + ATP = 5-carboxyamino-1-(5-phospho-D-ribosyl)imidazole + ADP + phosphate + 2 H(+)</text>
        <dbReference type="Rhea" id="RHEA:19317"/>
        <dbReference type="ChEBI" id="CHEBI:15378"/>
        <dbReference type="ChEBI" id="CHEBI:17544"/>
        <dbReference type="ChEBI" id="CHEBI:30616"/>
        <dbReference type="ChEBI" id="CHEBI:43474"/>
        <dbReference type="ChEBI" id="CHEBI:58730"/>
        <dbReference type="ChEBI" id="CHEBI:137981"/>
        <dbReference type="ChEBI" id="CHEBI:456216"/>
        <dbReference type="EC" id="6.3.4.18"/>
    </reaction>
</comment>
<evidence type="ECO:0000313" key="9">
    <source>
        <dbReference type="Proteomes" id="UP000266385"/>
    </source>
</evidence>
<dbReference type="EC" id="6.3.4.18" evidence="5 6"/>
<feature type="binding site" evidence="5">
    <location>
        <position position="213"/>
    </location>
    <ligand>
        <name>ATP</name>
        <dbReference type="ChEBI" id="CHEBI:30616"/>
    </ligand>
</feature>
<gene>
    <name evidence="5 6" type="primary">purK</name>
    <name evidence="8" type="ORF">D1223_08360</name>
</gene>
<evidence type="ECO:0000313" key="8">
    <source>
        <dbReference type="EMBL" id="RIJ30622.1"/>
    </source>
</evidence>
<keyword evidence="4 5" id="KW-0067">ATP-binding</keyword>
<dbReference type="HAMAP" id="MF_01928">
    <property type="entry name" value="PurK"/>
    <property type="match status" value="1"/>
</dbReference>
<dbReference type="GO" id="GO:0006189">
    <property type="term" value="P:'de novo' IMP biosynthetic process"/>
    <property type="evidence" value="ECO:0007669"/>
    <property type="project" value="UniProtKB-UniRule"/>
</dbReference>
<dbReference type="InterPro" id="IPR013815">
    <property type="entry name" value="ATP_grasp_subdomain_1"/>
</dbReference>
<dbReference type="PROSITE" id="PS50975">
    <property type="entry name" value="ATP_GRASP"/>
    <property type="match status" value="1"/>
</dbReference>
<dbReference type="GO" id="GO:0004638">
    <property type="term" value="F:phosphoribosylaminoimidazole carboxylase activity"/>
    <property type="evidence" value="ECO:0007669"/>
    <property type="project" value="InterPro"/>
</dbReference>
<comment type="caution">
    <text evidence="8">The sequence shown here is derived from an EMBL/GenBank/DDBJ whole genome shotgun (WGS) entry which is preliminary data.</text>
</comment>
<evidence type="ECO:0000256" key="6">
    <source>
        <dbReference type="RuleBase" id="RU361200"/>
    </source>
</evidence>
<dbReference type="InterPro" id="IPR011054">
    <property type="entry name" value="Rudment_hybrid_motif"/>
</dbReference>
<feature type="binding site" evidence="5">
    <location>
        <begin position="267"/>
        <end position="268"/>
    </location>
    <ligand>
        <name>ATP</name>
        <dbReference type="ChEBI" id="CHEBI:30616"/>
    </ligand>
</feature>
<keyword evidence="2 5" id="KW-0547">Nucleotide-binding</keyword>
<dbReference type="Proteomes" id="UP000266385">
    <property type="component" value="Unassembled WGS sequence"/>
</dbReference>
<organism evidence="8 9">
    <name type="scientific">Henriciella mobilis</name>
    <dbReference type="NCBI Taxonomy" id="2305467"/>
    <lineage>
        <taxon>Bacteria</taxon>
        <taxon>Pseudomonadati</taxon>
        <taxon>Pseudomonadota</taxon>
        <taxon>Alphaproteobacteria</taxon>
        <taxon>Hyphomonadales</taxon>
        <taxon>Hyphomonadaceae</taxon>
        <taxon>Henriciella</taxon>
    </lineage>
</organism>
<dbReference type="GO" id="GO:0046872">
    <property type="term" value="F:metal ion binding"/>
    <property type="evidence" value="ECO:0007669"/>
    <property type="project" value="InterPro"/>
</dbReference>
<dbReference type="NCBIfam" id="NF004676">
    <property type="entry name" value="PRK06019.1-2"/>
    <property type="match status" value="1"/>
</dbReference>
<evidence type="ECO:0000256" key="1">
    <source>
        <dbReference type="ARBA" id="ARBA00022598"/>
    </source>
</evidence>
<feature type="domain" description="ATP-grasp" evidence="7">
    <location>
        <begin position="111"/>
        <end position="297"/>
    </location>
</feature>
<dbReference type="GO" id="GO:0005524">
    <property type="term" value="F:ATP binding"/>
    <property type="evidence" value="ECO:0007669"/>
    <property type="project" value="UniProtKB-UniRule"/>
</dbReference>
<dbReference type="SUPFAM" id="SSF56059">
    <property type="entry name" value="Glutathione synthetase ATP-binding domain-like"/>
    <property type="match status" value="1"/>
</dbReference>
<feature type="binding site" evidence="5">
    <location>
        <position position="107"/>
    </location>
    <ligand>
        <name>ATP</name>
        <dbReference type="ChEBI" id="CHEBI:30616"/>
    </ligand>
</feature>
<proteinExistence type="inferred from homology"/>
<feature type="binding site" evidence="5">
    <location>
        <position position="147"/>
    </location>
    <ligand>
        <name>ATP</name>
        <dbReference type="ChEBI" id="CHEBI:30616"/>
    </ligand>
</feature>
<feature type="binding site" evidence="5">
    <location>
        <begin position="152"/>
        <end position="158"/>
    </location>
    <ligand>
        <name>ATP</name>
        <dbReference type="ChEBI" id="CHEBI:30616"/>
    </ligand>
</feature>
<dbReference type="GO" id="GO:0005829">
    <property type="term" value="C:cytosol"/>
    <property type="evidence" value="ECO:0007669"/>
    <property type="project" value="TreeGrafter"/>
</dbReference>
<dbReference type="GO" id="GO:0034028">
    <property type="term" value="F:5-(carboxyamino)imidazole ribonucleotide synthase activity"/>
    <property type="evidence" value="ECO:0007669"/>
    <property type="project" value="UniProtKB-UniRule"/>
</dbReference>
<protein>
    <recommendedName>
        <fullName evidence="5 6">N5-carboxyaminoimidazole ribonucleotide synthase</fullName>
        <shortName evidence="5 6">N5-CAIR synthase</shortName>
        <ecNumber evidence="5 6">6.3.4.18</ecNumber>
    </recommendedName>
    <alternativeName>
        <fullName evidence="5 6">5-(carboxyamino)imidazole ribonucleotide synthetase</fullName>
    </alternativeName>
</protein>
<comment type="function">
    <text evidence="6">Catalyzes the ATP-dependent conversion of 5-aminoimidazole ribonucleotide (AIR) and HCO(3)- to N5-carboxyaminoimidazole ribonucleotide (N5-CAIR).</text>
</comment>
<accession>A0A399RL97</accession>
<dbReference type="InterPro" id="IPR016185">
    <property type="entry name" value="PreATP-grasp_dom_sf"/>
</dbReference>
<dbReference type="NCBIfam" id="NF004679">
    <property type="entry name" value="PRK06019.1-5"/>
    <property type="match status" value="1"/>
</dbReference>
<reference evidence="8 9" key="1">
    <citation type="submission" date="2018-08" db="EMBL/GenBank/DDBJ databases">
        <title>Henriciella mobilis sp. nov., isolated from seawater.</title>
        <authorList>
            <person name="Cheng H."/>
            <person name="Wu Y.-H."/>
            <person name="Xu X.-W."/>
            <person name="Guo L.-L."/>
        </authorList>
    </citation>
    <scope>NUCLEOTIDE SEQUENCE [LARGE SCALE GENOMIC DNA]</scope>
    <source>
        <strain evidence="8 9">JN25</strain>
    </source>
</reference>
<dbReference type="AlphaFoldDB" id="A0A399RL97"/>
<dbReference type="PANTHER" id="PTHR11609">
    <property type="entry name" value="PURINE BIOSYNTHESIS PROTEIN 6/7, PUR6/7"/>
    <property type="match status" value="1"/>
</dbReference>
<dbReference type="Pfam" id="PF22660">
    <property type="entry name" value="RS_preATP-grasp-like"/>
    <property type="match status" value="1"/>
</dbReference>
<feature type="binding site" evidence="5">
    <location>
        <position position="190"/>
    </location>
    <ligand>
        <name>ATP</name>
        <dbReference type="ChEBI" id="CHEBI:30616"/>
    </ligand>
</feature>
<dbReference type="Pfam" id="PF17769">
    <property type="entry name" value="PurK_C"/>
    <property type="match status" value="1"/>
</dbReference>
<dbReference type="RefSeq" id="WP_119375931.1">
    <property type="nucleotide sequence ID" value="NZ_QWFX01000006.1"/>
</dbReference>
<feature type="binding site" evidence="5">
    <location>
        <begin position="182"/>
        <end position="185"/>
    </location>
    <ligand>
        <name>ATP</name>
        <dbReference type="ChEBI" id="CHEBI:30616"/>
    </ligand>
</feature>
<evidence type="ECO:0000256" key="4">
    <source>
        <dbReference type="ARBA" id="ARBA00022840"/>
    </source>
</evidence>
<name>A0A399RL97_9PROT</name>
<dbReference type="Gene3D" id="3.40.50.20">
    <property type="match status" value="1"/>
</dbReference>
<dbReference type="UniPathway" id="UPA00074">
    <property type="reaction ID" value="UER00942"/>
</dbReference>
<dbReference type="Gene3D" id="3.30.1490.20">
    <property type="entry name" value="ATP-grasp fold, A domain"/>
    <property type="match status" value="1"/>
</dbReference>
<comment type="subunit">
    <text evidence="5 6">Homodimer.</text>
</comment>
<evidence type="ECO:0000259" key="7">
    <source>
        <dbReference type="PROSITE" id="PS50975"/>
    </source>
</evidence>
<dbReference type="InterPro" id="IPR054350">
    <property type="entry name" value="PurT/PurK_preATP-grasp"/>
</dbReference>
<evidence type="ECO:0000256" key="5">
    <source>
        <dbReference type="HAMAP-Rule" id="MF_01928"/>
    </source>
</evidence>
<dbReference type="NCBIfam" id="TIGR01161">
    <property type="entry name" value="purK"/>
    <property type="match status" value="1"/>
</dbReference>
<dbReference type="InterPro" id="IPR011761">
    <property type="entry name" value="ATP-grasp"/>
</dbReference>
<evidence type="ECO:0000256" key="3">
    <source>
        <dbReference type="ARBA" id="ARBA00022755"/>
    </source>
</evidence>
<comment type="similarity">
    <text evidence="5 6">Belongs to the PurK/PurT family.</text>
</comment>
<comment type="pathway">
    <text evidence="5 6">Purine metabolism; IMP biosynthesis via de novo pathway; 5-amino-1-(5-phospho-D-ribosyl)imidazole-4-carboxylate from 5-amino-1-(5-phospho-D-ribosyl)imidazole (N5-CAIR route): step 1/2.</text>
</comment>
<dbReference type="EMBL" id="QWFX01000006">
    <property type="protein sequence ID" value="RIJ30622.1"/>
    <property type="molecule type" value="Genomic_DNA"/>
</dbReference>
<dbReference type="SUPFAM" id="SSF52440">
    <property type="entry name" value="PreATP-grasp domain"/>
    <property type="match status" value="1"/>
</dbReference>
<dbReference type="Gene3D" id="3.30.470.20">
    <property type="entry name" value="ATP-grasp fold, B domain"/>
    <property type="match status" value="1"/>
</dbReference>
<dbReference type="PANTHER" id="PTHR11609:SF5">
    <property type="entry name" value="PHOSPHORIBOSYLAMINOIMIDAZOLE CARBOXYLASE"/>
    <property type="match status" value="1"/>
</dbReference>
<keyword evidence="9" id="KW-1185">Reference proteome</keyword>
<dbReference type="SUPFAM" id="SSF51246">
    <property type="entry name" value="Rudiment single hybrid motif"/>
    <property type="match status" value="1"/>
</dbReference>